<evidence type="ECO:0000256" key="8">
    <source>
        <dbReference type="SAM" id="MobiDB-lite"/>
    </source>
</evidence>
<feature type="compositionally biased region" description="Basic and acidic residues" evidence="8">
    <location>
        <begin position="260"/>
        <end position="274"/>
    </location>
</feature>
<dbReference type="GO" id="GO:0005730">
    <property type="term" value="C:nucleolus"/>
    <property type="evidence" value="ECO:0007669"/>
    <property type="project" value="TreeGrafter"/>
</dbReference>
<dbReference type="PANTHER" id="PTHR13100">
    <property type="entry name" value="CELL GROWTH-REGULATING NUCLEOLAR PROTEIN LYAR"/>
    <property type="match status" value="1"/>
</dbReference>
<protein>
    <recommendedName>
        <fullName evidence="9">Zinc finger C2H2 LYAR-type domain-containing protein</fullName>
    </recommendedName>
</protein>
<keyword evidence="6" id="KW-0539">Nucleus</keyword>
<dbReference type="AlphaFoldDB" id="A0A4R0RI65"/>
<feature type="compositionally biased region" description="Basic and acidic residues" evidence="8">
    <location>
        <begin position="172"/>
        <end position="181"/>
    </location>
</feature>
<dbReference type="GO" id="GO:0003677">
    <property type="term" value="F:DNA binding"/>
    <property type="evidence" value="ECO:0007669"/>
    <property type="project" value="InterPro"/>
</dbReference>
<evidence type="ECO:0000256" key="5">
    <source>
        <dbReference type="ARBA" id="ARBA00022833"/>
    </source>
</evidence>
<feature type="compositionally biased region" description="Polar residues" evidence="8">
    <location>
        <begin position="88"/>
        <end position="114"/>
    </location>
</feature>
<feature type="compositionally biased region" description="Basic residues" evidence="8">
    <location>
        <begin position="341"/>
        <end position="350"/>
    </location>
</feature>
<evidence type="ECO:0000256" key="7">
    <source>
        <dbReference type="PROSITE-ProRule" id="PRU01145"/>
    </source>
</evidence>
<evidence type="ECO:0000259" key="9">
    <source>
        <dbReference type="Pfam" id="PF08790"/>
    </source>
</evidence>
<dbReference type="GO" id="GO:0006364">
    <property type="term" value="P:rRNA processing"/>
    <property type="evidence" value="ECO:0007669"/>
    <property type="project" value="TreeGrafter"/>
</dbReference>
<evidence type="ECO:0000256" key="3">
    <source>
        <dbReference type="ARBA" id="ARBA00022737"/>
    </source>
</evidence>
<dbReference type="GO" id="GO:0000122">
    <property type="term" value="P:negative regulation of transcription by RNA polymerase II"/>
    <property type="evidence" value="ECO:0007669"/>
    <property type="project" value="TreeGrafter"/>
</dbReference>
<sequence length="359" mass="38436">MVSFQCDACSDVVKKPKLDKHAQMCHSSFTCLDCTTTFNGPAQWKGHITCISEAEKYQKGLYKGAKTNGATDNAPKKTHPQPRLEAAQDNTSNAYSNVNTGKYNSPNPRYTNFSRGGARPAWGMGQPRWAGTGANDTPLGSPARMSPVSFVQVEESAPVNGVAKAVGLVKLADGKKEKPKNETAQNEPPKKKSKLADNDTEPEKKGKKKAEKEVVVPADAEASTSGEKKEKKKKSGKGKEVAGETEDASSAPTASKKSKKEKEKGEKKAKKSDEASGVESTAPSAEEKKKSKKRKHAEADATAAPSVDDAEVATTRKSKKSKAVVDANDAEVDDATEKVAKKQKKHKKSKSKDTTTTSL</sequence>
<evidence type="ECO:0000256" key="1">
    <source>
        <dbReference type="ARBA" id="ARBA00004123"/>
    </source>
</evidence>
<dbReference type="InterPro" id="IPR014898">
    <property type="entry name" value="Znf_C2H2_LYAR"/>
</dbReference>
<accession>A0A4R0RI65</accession>
<feature type="compositionally biased region" description="Basic and acidic residues" evidence="8">
    <location>
        <begin position="188"/>
        <end position="214"/>
    </location>
</feature>
<feature type="domain" description="Zinc finger C2H2 LYAR-type" evidence="9">
    <location>
        <begin position="29"/>
        <end position="57"/>
    </location>
</feature>
<feature type="region of interest" description="Disordered" evidence="8">
    <location>
        <begin position="169"/>
        <end position="359"/>
    </location>
</feature>
<evidence type="ECO:0000256" key="4">
    <source>
        <dbReference type="ARBA" id="ARBA00022771"/>
    </source>
</evidence>
<comment type="subcellular location">
    <subcellularLocation>
        <location evidence="1">Nucleus</location>
    </subcellularLocation>
</comment>
<gene>
    <name evidence="10" type="ORF">EIP91_011226</name>
</gene>
<evidence type="ECO:0000313" key="11">
    <source>
        <dbReference type="Proteomes" id="UP000292702"/>
    </source>
</evidence>
<organism evidence="10 11">
    <name type="scientific">Steccherinum ochraceum</name>
    <dbReference type="NCBI Taxonomy" id="92696"/>
    <lineage>
        <taxon>Eukaryota</taxon>
        <taxon>Fungi</taxon>
        <taxon>Dikarya</taxon>
        <taxon>Basidiomycota</taxon>
        <taxon>Agaricomycotina</taxon>
        <taxon>Agaricomycetes</taxon>
        <taxon>Polyporales</taxon>
        <taxon>Steccherinaceae</taxon>
        <taxon>Steccherinum</taxon>
    </lineage>
</organism>
<reference evidence="10 11" key="1">
    <citation type="submission" date="2018-11" db="EMBL/GenBank/DDBJ databases">
        <title>Genome assembly of Steccherinum ochraceum LE-BIN_3174, the white-rot fungus of the Steccherinaceae family (The Residual Polyporoid clade, Polyporales, Basidiomycota).</title>
        <authorList>
            <person name="Fedorova T.V."/>
            <person name="Glazunova O.A."/>
            <person name="Landesman E.O."/>
            <person name="Moiseenko K.V."/>
            <person name="Psurtseva N.V."/>
            <person name="Savinova O.S."/>
            <person name="Shakhova N.V."/>
            <person name="Tyazhelova T.V."/>
            <person name="Vasina D.V."/>
        </authorList>
    </citation>
    <scope>NUCLEOTIDE SEQUENCE [LARGE SCALE GENOMIC DNA]</scope>
    <source>
        <strain evidence="10 11">LE-BIN_3174</strain>
    </source>
</reference>
<feature type="region of interest" description="Disordered" evidence="8">
    <location>
        <begin position="66"/>
        <end position="141"/>
    </location>
</feature>
<keyword evidence="5" id="KW-0862">Zinc</keyword>
<evidence type="ECO:0000256" key="2">
    <source>
        <dbReference type="ARBA" id="ARBA00022723"/>
    </source>
</evidence>
<dbReference type="EMBL" id="RWJN01000071">
    <property type="protein sequence ID" value="TCD68260.1"/>
    <property type="molecule type" value="Genomic_DNA"/>
</dbReference>
<evidence type="ECO:0000256" key="6">
    <source>
        <dbReference type="ARBA" id="ARBA00023242"/>
    </source>
</evidence>
<dbReference type="InterPro" id="IPR036236">
    <property type="entry name" value="Znf_C2H2_sf"/>
</dbReference>
<comment type="caution">
    <text evidence="10">The sequence shown here is derived from an EMBL/GenBank/DDBJ whole genome shotgun (WGS) entry which is preliminary data.</text>
</comment>
<name>A0A4R0RI65_9APHY</name>
<dbReference type="GO" id="GO:0008270">
    <property type="term" value="F:zinc ion binding"/>
    <property type="evidence" value="ECO:0007669"/>
    <property type="project" value="UniProtKB-KW"/>
</dbReference>
<dbReference type="SUPFAM" id="SSF57667">
    <property type="entry name" value="beta-beta-alpha zinc fingers"/>
    <property type="match status" value="2"/>
</dbReference>
<keyword evidence="2" id="KW-0479">Metal-binding</keyword>
<dbReference type="Gene3D" id="3.30.1490.490">
    <property type="match status" value="1"/>
</dbReference>
<keyword evidence="4 7" id="KW-0863">Zinc-finger</keyword>
<dbReference type="InterPro" id="IPR039999">
    <property type="entry name" value="LYAR"/>
</dbReference>
<proteinExistence type="predicted"/>
<dbReference type="OrthoDB" id="21474at2759"/>
<dbReference type="PANTHER" id="PTHR13100:SF10">
    <property type="entry name" value="CELL GROWTH-REGULATING NUCLEOLAR PROTEIN"/>
    <property type="match status" value="1"/>
</dbReference>
<keyword evidence="11" id="KW-1185">Reference proteome</keyword>
<dbReference type="STRING" id="92696.A0A4R0RI65"/>
<dbReference type="Proteomes" id="UP000292702">
    <property type="component" value="Unassembled WGS sequence"/>
</dbReference>
<keyword evidence="3" id="KW-0677">Repeat</keyword>
<evidence type="ECO:0000313" key="10">
    <source>
        <dbReference type="EMBL" id="TCD68260.1"/>
    </source>
</evidence>
<dbReference type="Pfam" id="PF08790">
    <property type="entry name" value="zf-LYAR"/>
    <property type="match status" value="1"/>
</dbReference>
<dbReference type="PROSITE" id="PS51804">
    <property type="entry name" value="ZF_C2HC_LYAR"/>
    <property type="match status" value="1"/>
</dbReference>